<comment type="caution">
    <text evidence="2">The sequence shown here is derived from an EMBL/GenBank/DDBJ whole genome shotgun (WGS) entry which is preliminary data.</text>
</comment>
<organism evidence="2 3">
    <name type="scientific">Meloidogyne enterolobii</name>
    <name type="common">Root-knot nematode worm</name>
    <name type="synonym">Meloidogyne mayaguensis</name>
    <dbReference type="NCBI Taxonomy" id="390850"/>
    <lineage>
        <taxon>Eukaryota</taxon>
        <taxon>Metazoa</taxon>
        <taxon>Ecdysozoa</taxon>
        <taxon>Nematoda</taxon>
        <taxon>Chromadorea</taxon>
        <taxon>Rhabditida</taxon>
        <taxon>Tylenchina</taxon>
        <taxon>Tylenchomorpha</taxon>
        <taxon>Tylenchoidea</taxon>
        <taxon>Meloidogynidae</taxon>
        <taxon>Meloidogyninae</taxon>
        <taxon>Meloidogyne</taxon>
    </lineage>
</organism>
<evidence type="ECO:0000256" key="1">
    <source>
        <dbReference type="SAM" id="SignalP"/>
    </source>
</evidence>
<dbReference type="Proteomes" id="UP000580250">
    <property type="component" value="Unassembled WGS sequence"/>
</dbReference>
<evidence type="ECO:0000313" key="2">
    <source>
        <dbReference type="EMBL" id="CAD2174454.1"/>
    </source>
</evidence>
<dbReference type="EMBL" id="CAJEWN010000235">
    <property type="protein sequence ID" value="CAD2174454.1"/>
    <property type="molecule type" value="Genomic_DNA"/>
</dbReference>
<protein>
    <submittedName>
        <fullName evidence="2">Uncharacterized protein</fullName>
    </submittedName>
</protein>
<proteinExistence type="predicted"/>
<dbReference type="AlphaFoldDB" id="A0A6V7VJ98"/>
<keyword evidence="1" id="KW-0732">Signal</keyword>
<sequence length="53" mass="5960">MFLHVFTMFFILFIATIKATDSDVSSEKTLVELPSKNGIKVKSIITKKSSTCY</sequence>
<evidence type="ECO:0000313" key="3">
    <source>
        <dbReference type="Proteomes" id="UP000580250"/>
    </source>
</evidence>
<name>A0A6V7VJ98_MELEN</name>
<reference evidence="2 3" key="1">
    <citation type="submission" date="2020-08" db="EMBL/GenBank/DDBJ databases">
        <authorList>
            <person name="Koutsovoulos G."/>
            <person name="Danchin GJ E."/>
        </authorList>
    </citation>
    <scope>NUCLEOTIDE SEQUENCE [LARGE SCALE GENOMIC DNA]</scope>
</reference>
<feature type="chain" id="PRO_5028487356" evidence="1">
    <location>
        <begin position="20"/>
        <end position="53"/>
    </location>
</feature>
<gene>
    <name evidence="2" type="ORF">MENT_LOCUS26115</name>
</gene>
<accession>A0A6V7VJ98</accession>
<feature type="signal peptide" evidence="1">
    <location>
        <begin position="1"/>
        <end position="19"/>
    </location>
</feature>